<dbReference type="PROSITE" id="PS01124">
    <property type="entry name" value="HTH_ARAC_FAMILY_2"/>
    <property type="match status" value="1"/>
</dbReference>
<evidence type="ECO:0000256" key="3">
    <source>
        <dbReference type="ARBA" id="ARBA00023163"/>
    </source>
</evidence>
<dbReference type="EMBL" id="CP054011">
    <property type="protein sequence ID" value="QKH89854.1"/>
    <property type="molecule type" value="Genomic_DNA"/>
</dbReference>
<dbReference type="PROSITE" id="PS00041">
    <property type="entry name" value="HTH_ARAC_FAMILY_1"/>
    <property type="match status" value="1"/>
</dbReference>
<dbReference type="InterPro" id="IPR018062">
    <property type="entry name" value="HTH_AraC-typ_CS"/>
</dbReference>
<keyword evidence="2" id="KW-0238">DNA-binding</keyword>
<sequence>MVLVGFCYGVHKQFGGSTETKQNVSLFNRFLELLQTTTEKHHTVDYYAEQLCISAKYLTIICKKNSGKTANEWIQEYKLSAITNYLRTTDMSVKEISNLLGFPNTSFFGRYVRDRLGCTPLEYRRQQKER</sequence>
<dbReference type="SMART" id="SM00342">
    <property type="entry name" value="HTH_ARAC"/>
    <property type="match status" value="1"/>
</dbReference>
<reference evidence="5 6" key="1">
    <citation type="submission" date="2020-05" db="EMBL/GenBank/DDBJ databases">
        <title>FDA dAtabase for Regulatory Grade micrObial Sequences (FDA-ARGOS): Supporting development and validation of Infectious Disease Dx tests.</title>
        <authorList>
            <person name="Moreno J."/>
            <person name="Tallon L."/>
            <person name="Sadzewicz L."/>
            <person name="Zhao X."/>
            <person name="Vavikolanu K."/>
            <person name="Mehta A."/>
            <person name="Aluvathingal J."/>
            <person name="Nadendla S."/>
            <person name="Myers T."/>
            <person name="Yan Y."/>
            <person name="Sichtig H."/>
        </authorList>
    </citation>
    <scope>NUCLEOTIDE SEQUENCE [LARGE SCALE GENOMIC DNA]</scope>
    <source>
        <strain evidence="5 6">FDAARGOS_760</strain>
    </source>
</reference>
<dbReference type="Gene3D" id="1.10.10.60">
    <property type="entry name" value="Homeodomain-like"/>
    <property type="match status" value="1"/>
</dbReference>
<keyword evidence="1" id="KW-0805">Transcription regulation</keyword>
<evidence type="ECO:0000313" key="6">
    <source>
        <dbReference type="Proteomes" id="UP000500843"/>
    </source>
</evidence>
<dbReference type="GO" id="GO:0043565">
    <property type="term" value="F:sequence-specific DNA binding"/>
    <property type="evidence" value="ECO:0007669"/>
    <property type="project" value="InterPro"/>
</dbReference>
<dbReference type="Proteomes" id="UP000500843">
    <property type="component" value="Chromosome 2"/>
</dbReference>
<evidence type="ECO:0000256" key="2">
    <source>
        <dbReference type="ARBA" id="ARBA00023125"/>
    </source>
</evidence>
<keyword evidence="3" id="KW-0804">Transcription</keyword>
<organism evidence="5 6">
    <name type="scientific">Prevotella melaninogenica</name>
    <dbReference type="NCBI Taxonomy" id="28132"/>
    <lineage>
        <taxon>Bacteria</taxon>
        <taxon>Pseudomonadati</taxon>
        <taxon>Bacteroidota</taxon>
        <taxon>Bacteroidia</taxon>
        <taxon>Bacteroidales</taxon>
        <taxon>Prevotellaceae</taxon>
        <taxon>Prevotella</taxon>
    </lineage>
</organism>
<dbReference type="AlphaFoldDB" id="A0A7D4FZR7"/>
<protein>
    <submittedName>
        <fullName evidence="5">AraC family transcriptional regulator</fullName>
    </submittedName>
</protein>
<dbReference type="PANTHER" id="PTHR43280">
    <property type="entry name" value="ARAC-FAMILY TRANSCRIPTIONAL REGULATOR"/>
    <property type="match status" value="1"/>
</dbReference>
<gene>
    <name evidence="5" type="ORF">FIU21_09395</name>
</gene>
<dbReference type="PANTHER" id="PTHR43280:SF32">
    <property type="entry name" value="TRANSCRIPTIONAL REGULATORY PROTEIN"/>
    <property type="match status" value="1"/>
</dbReference>
<dbReference type="GO" id="GO:0003700">
    <property type="term" value="F:DNA-binding transcription factor activity"/>
    <property type="evidence" value="ECO:0007669"/>
    <property type="project" value="InterPro"/>
</dbReference>
<proteinExistence type="predicted"/>
<evidence type="ECO:0000256" key="1">
    <source>
        <dbReference type="ARBA" id="ARBA00023015"/>
    </source>
</evidence>
<evidence type="ECO:0000313" key="5">
    <source>
        <dbReference type="EMBL" id="QKH89854.1"/>
    </source>
</evidence>
<name>A0A7D4FZR7_9BACT</name>
<dbReference type="InterPro" id="IPR009057">
    <property type="entry name" value="Homeodomain-like_sf"/>
</dbReference>
<dbReference type="SUPFAM" id="SSF46689">
    <property type="entry name" value="Homeodomain-like"/>
    <property type="match status" value="1"/>
</dbReference>
<dbReference type="Pfam" id="PF12833">
    <property type="entry name" value="HTH_18"/>
    <property type="match status" value="1"/>
</dbReference>
<feature type="domain" description="HTH araC/xylS-type" evidence="4">
    <location>
        <begin position="28"/>
        <end position="126"/>
    </location>
</feature>
<accession>A0A7D4FZR7</accession>
<dbReference type="InterPro" id="IPR018060">
    <property type="entry name" value="HTH_AraC"/>
</dbReference>
<evidence type="ECO:0000259" key="4">
    <source>
        <dbReference type="PROSITE" id="PS01124"/>
    </source>
</evidence>